<dbReference type="SUPFAM" id="SSF53300">
    <property type="entry name" value="vWA-like"/>
    <property type="match status" value="1"/>
</dbReference>
<dbReference type="InterPro" id="IPR029047">
    <property type="entry name" value="HSP70_peptide-bd_sf"/>
</dbReference>
<feature type="region of interest" description="Disordered" evidence="5">
    <location>
        <begin position="2002"/>
        <end position="2061"/>
    </location>
</feature>
<evidence type="ECO:0000259" key="9">
    <source>
        <dbReference type="PROSITE" id="PS51059"/>
    </source>
</evidence>
<keyword evidence="12" id="KW-1185">Reference proteome</keyword>
<reference evidence="11 12" key="1">
    <citation type="submission" date="2017-06" db="EMBL/GenBank/DDBJ databases">
        <title>A platform for efficient transgenesis in Macrostomum lignano, a flatworm model organism for stem cell research.</title>
        <authorList>
            <person name="Berezikov E."/>
        </authorList>
    </citation>
    <scope>NUCLEOTIDE SEQUENCE [LARGE SCALE GENOMIC DNA]</scope>
    <source>
        <strain evidence="11">DV1</strain>
        <tissue evidence="11">Whole organism</tissue>
    </source>
</reference>
<feature type="domain" description="PARP catalytic" evidence="9">
    <location>
        <begin position="500"/>
        <end position="713"/>
    </location>
</feature>
<dbReference type="EC" id="2.4.2.-" evidence="4"/>
<dbReference type="Pfam" id="PF00240">
    <property type="entry name" value="ubiquitin"/>
    <property type="match status" value="1"/>
</dbReference>
<feature type="compositionally biased region" description="Acidic residues" evidence="5">
    <location>
        <begin position="1754"/>
        <end position="1768"/>
    </location>
</feature>
<feature type="compositionally biased region" description="Low complexity" evidence="5">
    <location>
        <begin position="2024"/>
        <end position="2035"/>
    </location>
</feature>
<keyword evidence="4" id="KW-0328">Glycosyltransferase</keyword>
<dbReference type="PANTHER" id="PTHR46530">
    <property type="entry name" value="PROTEIN MONO-ADP-RIBOSYLTRANSFERASE PARP4"/>
    <property type="match status" value="1"/>
</dbReference>
<feature type="region of interest" description="Disordered" evidence="5">
    <location>
        <begin position="1708"/>
        <end position="1768"/>
    </location>
</feature>
<feature type="region of interest" description="Disordered" evidence="5">
    <location>
        <begin position="1858"/>
        <end position="1885"/>
    </location>
</feature>
<feature type="domain" description="VWFA" evidence="8">
    <location>
        <begin position="1021"/>
        <end position="1196"/>
    </location>
</feature>
<evidence type="ECO:0000256" key="1">
    <source>
        <dbReference type="ARBA" id="ARBA00007381"/>
    </source>
</evidence>
<dbReference type="SUPFAM" id="SSF52113">
    <property type="entry name" value="BRCT domain"/>
    <property type="match status" value="1"/>
</dbReference>
<protein>
    <recommendedName>
        <fullName evidence="4">Poly [ADP-ribose] polymerase</fullName>
        <shortName evidence="4">PARP</shortName>
        <ecNumber evidence="4">2.4.2.-</ecNumber>
    </recommendedName>
</protein>
<dbReference type="InterPro" id="IPR029071">
    <property type="entry name" value="Ubiquitin-like_domsf"/>
</dbReference>
<dbReference type="InterPro" id="IPR013694">
    <property type="entry name" value="VIT"/>
</dbReference>
<keyword evidence="3" id="KW-0067">ATP-binding</keyword>
<evidence type="ECO:0000256" key="4">
    <source>
        <dbReference type="RuleBase" id="RU362114"/>
    </source>
</evidence>
<keyword evidence="4" id="KW-0520">NAD</keyword>
<organism evidence="11 12">
    <name type="scientific">Macrostomum lignano</name>
    <dbReference type="NCBI Taxonomy" id="282301"/>
    <lineage>
        <taxon>Eukaryota</taxon>
        <taxon>Metazoa</taxon>
        <taxon>Spiralia</taxon>
        <taxon>Lophotrochozoa</taxon>
        <taxon>Platyhelminthes</taxon>
        <taxon>Rhabditophora</taxon>
        <taxon>Macrostomorpha</taxon>
        <taxon>Macrostomida</taxon>
        <taxon>Macrostomidae</taxon>
        <taxon>Macrostomum</taxon>
    </lineage>
</organism>
<dbReference type="PROSITE" id="PS50053">
    <property type="entry name" value="UBIQUITIN_2"/>
    <property type="match status" value="1"/>
</dbReference>
<dbReference type="Pfam" id="PF00533">
    <property type="entry name" value="BRCT"/>
    <property type="match status" value="1"/>
</dbReference>
<dbReference type="PANTHER" id="PTHR46530:SF1">
    <property type="entry name" value="PROTEIN MONO-ADP-RIBOSYLTRANSFERASE PARP4"/>
    <property type="match status" value="1"/>
</dbReference>
<feature type="domain" description="BRCT" evidence="7">
    <location>
        <begin position="120"/>
        <end position="214"/>
    </location>
</feature>
<feature type="domain" description="Ubiquitin-like" evidence="6">
    <location>
        <begin position="1456"/>
        <end position="1531"/>
    </location>
</feature>
<comment type="similarity">
    <text evidence="1">Belongs to the heat shock protein 70 family.</text>
</comment>
<feature type="compositionally biased region" description="Acidic residues" evidence="5">
    <location>
        <begin position="1794"/>
        <end position="1803"/>
    </location>
</feature>
<dbReference type="InterPro" id="IPR013126">
    <property type="entry name" value="Hsp_70_fam"/>
</dbReference>
<dbReference type="InterPro" id="IPR000626">
    <property type="entry name" value="Ubiquitin-like_dom"/>
</dbReference>
<dbReference type="STRING" id="282301.A0A267E3T2"/>
<evidence type="ECO:0000259" key="7">
    <source>
        <dbReference type="PROSITE" id="PS50172"/>
    </source>
</evidence>
<dbReference type="SMART" id="SM00292">
    <property type="entry name" value="BRCT"/>
    <property type="match status" value="1"/>
</dbReference>
<dbReference type="SMART" id="SM00327">
    <property type="entry name" value="VWA"/>
    <property type="match status" value="1"/>
</dbReference>
<evidence type="ECO:0000259" key="10">
    <source>
        <dbReference type="PROSITE" id="PS51468"/>
    </source>
</evidence>
<comment type="caution">
    <text evidence="11">The sequence shown here is derived from an EMBL/GenBank/DDBJ whole genome shotgun (WGS) entry which is preliminary data.</text>
</comment>
<evidence type="ECO:0000259" key="8">
    <source>
        <dbReference type="PROSITE" id="PS50234"/>
    </source>
</evidence>
<dbReference type="InterPro" id="IPR043129">
    <property type="entry name" value="ATPase_NBD"/>
</dbReference>
<feature type="non-terminal residue" evidence="11">
    <location>
        <position position="1"/>
    </location>
</feature>
<dbReference type="GO" id="GO:0003950">
    <property type="term" value="F:NAD+ poly-ADP-ribosyltransferase activity"/>
    <property type="evidence" value="ECO:0007669"/>
    <property type="project" value="UniProtKB-UniRule"/>
</dbReference>
<sequence>KCYSTTMPELHPVFQFLAPTTTQSHDTFKSNQATELQVSSIRKDASKPKPVIGADNNSTKLVMSALSKCQPQMQSTKLHSLTKPSISSAAKPLPLSLNIGVPSSVSGEATASTAQAPPLQASGPLNSLQFALLLDSGVRPKDKQNYRRLIMTNGGIVSCIVTRKIDYLLVSDGVDLQCSKVRQALSLGKPVVRIGFLDACLAAGRPIGTDEFLAAGKSASELFEKGAVRVPEKSDTPSFRVQNVSNFPEASKISPPTDRFELLRFAIFVKNATYSLLELYTGEIDGQNQYIVYASKGSEVFVPVSMRVIPDAPNALNVLAHLSDSYGSGGSLGPTTSAPASTKWCPLSRVRDLPVSLFRSCSNQLREALTQVAPSLLNSGEDQFVEACWQEALEFLGQASQSIGAGGKGWLGHLMQSRSCTIDDVDLAEGVLMQYQQQSAGKPDYHSHSLCQQFQSALKCGSGGGGCLDSAYKFGLAADVCLLMRDLLSVTEASNWRPSPPASVKRRALKAFVQRADPDEEAVVRRLIDESSIGSGANVRRIFSVGRREEAAVFRRDLGNVRLLFHGSSGRNLVGILSRGLLPPRLPAGQQLLHRRHAGKLGRGIYFADNIEVAAKYSEPPRADGSGLGCRVALVCSVALGRVQRVSQPLPAAACSPTSADCQSVESIPISTGANNADDDNGFSDREFAVFDSAQQKLEYIVEFYLDGDRPMDNLATMEQCSIPDDEESDDEVEDLTDLELNIRIADQKFGLLSDSGGPPMPLRSVHVRANLVDLVAQVVLLQEFFNTGSSPVEARYVFPLSEGAAVCGFEAYIGAKRVVGVVKEKEKARREYREAVSAGKGAYLMEQAAESPDVFTVSIGNLPARTAALIKIRYVCELKPSGEAVIFGLPGSAAPWQTASAADDSLQQVTDTAAVRRPVGAFSLEAGLRMPYPIRGLISPTHEIQVKRTETCSVVRLAPGQQQTLGELGFRLEVSLAEINAPRLWVERPDDSLQSSGPDALMVCFYPEFESSASSDCSGVVTLALDCSRSMAGEPSVDARRLAALLLRHLPARTRVNVARFGSQFEDCFALPQPVGRKSVQNRCLEFIRASKPNMGGTNLSNYLAYLAQLREFGPHAVLLISDGHYEAKEATLAVAASGANKHLRLLACSVGPSPDRHRLRSLAGAAGSGGSVEFFDPARRSKWSALADELIARLTAPALTELSVEWHLDDDDDNSDSQELSVVRQAPACPSALFNGQRLIVYGLMPREGRGCQRATLHAKAGDCRVSCTVFTSELCFTTGSMVHALAARSLIADWEAGSLDTDPALHQLKRLEQKANLVQLSIRYSVACQFTSFVAVEDREKDEKFESDMTGRLQTLLDDEKVDILATQGWEPIKEAGDGLAEILAQIADGIIDGQELSNTGKSEEALRLFDDLEASLLLAGVHDKHPVVLSVKQNRKAAQMRQADAKSLPSKFTVKVRTLTSEEFTVSLTPNQNILELKEAISERQRIPVDQIRLVADGKQLESDWTVASAGLTPGCTVHLVMRLRGGRGPSPEAEKAVKPTEAAKKMKRRKIKHMPLLAAASAESSDDDNDRDEDSWNDEPALVLDSGSLLTKAAVMSNRSNLLASVPTVVGRPRHQGVMVGMGQKDVYVGREAAGLKLGAVVSSAPDVPRGAAAGSEEPSSRSEYSDASDLEKMSNVDDEPRFLCLEPESMESCEAMSMQKLQRKAEFEEDDFDEYGRSLFEEPLSPAYQAPAPAADAPRAAVARPSDGSEDSSESSDDFDLDAELDMCCEDATLLDRDDKCEIAIGADESEEDDEDFGTSLFDEAPPSAHSAAFAAPIRAFPERNIDAAISDSKVKFDSRSSDVALRRAQSPEYLSFMASSRPPQQQVEEEPEEDEDADLDALLFDEAPPSAPSATFAAPIPASQERDIDAAIAVAKTPRAAPEPALAKRELRPRPRRAAPPSGAYQERDIDAAISESKPKCDTAAIFRRTAVQAAPKEAPEHLSTMVWSAPLQDVRQDEQSQYSTEGAAPTADSELRAAASESAENLLMDAAGGSRLKKKQVEDKERTRSTVNEQVKQELDAIVFGQAVNMAPVMQRASRGKQHGWTFGSQRAPPQQQQPPPPPRVIAASSARHRGFGAAAAPPTAMRRVADRETSQPSLFGEKARPSTSATDTAAQDLLLLDVLPLSVGVEIVGGRFLPIADRNQTIPLRRRVALSPYWPRQASLSVIFYEGESPIAENNRRLTRLTLPIPEDDPDVEVTAWVSVDVNGKLEVGVAVGDWDDADWDADNDEGPIPRRRRQLIDDRTRCTSEEIIRQALSKKGRDEQSFRSFLRQLQRCLDGDSDDAPGARRHRVATCAERTDGAEFDELLFGSGRIPLTLDHRQSPEFKALLSSTSTGRIEWSASNLGAIPVPSYIASCWGRQLRTSGLTSLGESVARDVQDLLITSLTLMKLFARPAADFIDCSQSQLKFVLDEAKAAGVSELLKFANQTGSQLSWACRTLELGTGWARWMDSLVCIV</sequence>
<dbReference type="SMART" id="SM00213">
    <property type="entry name" value="UBQ"/>
    <property type="match status" value="1"/>
</dbReference>
<dbReference type="CDD" id="cd00198">
    <property type="entry name" value="vWFA"/>
    <property type="match status" value="1"/>
</dbReference>
<dbReference type="GO" id="GO:0140662">
    <property type="term" value="F:ATP-dependent protein folding chaperone"/>
    <property type="evidence" value="ECO:0007669"/>
    <property type="project" value="InterPro"/>
</dbReference>
<evidence type="ECO:0000256" key="5">
    <source>
        <dbReference type="SAM" id="MobiDB-lite"/>
    </source>
</evidence>
<dbReference type="PROSITE" id="PS51059">
    <property type="entry name" value="PARP_CATALYTIC"/>
    <property type="match status" value="1"/>
</dbReference>
<dbReference type="GO" id="GO:0005737">
    <property type="term" value="C:cytoplasm"/>
    <property type="evidence" value="ECO:0007669"/>
    <property type="project" value="TreeGrafter"/>
</dbReference>
<keyword evidence="2" id="KW-0547">Nucleotide-binding</keyword>
<dbReference type="InterPro" id="IPR036465">
    <property type="entry name" value="vWFA_dom_sf"/>
</dbReference>
<dbReference type="SUPFAM" id="SSF100920">
    <property type="entry name" value="Heat shock protein 70kD (HSP70), peptide-binding domain"/>
    <property type="match status" value="1"/>
</dbReference>
<dbReference type="Gene3D" id="3.40.50.10190">
    <property type="entry name" value="BRCT domain"/>
    <property type="match status" value="1"/>
</dbReference>
<name>A0A267E3T2_9PLAT</name>
<dbReference type="Gene3D" id="2.60.34.10">
    <property type="entry name" value="Substrate Binding Domain Of DNAk, Chain A, domain 1"/>
    <property type="match status" value="1"/>
</dbReference>
<dbReference type="OrthoDB" id="1729737at2759"/>
<dbReference type="InterPro" id="IPR036420">
    <property type="entry name" value="BRCT_dom_sf"/>
</dbReference>
<dbReference type="EMBL" id="NIVC01002654">
    <property type="protein sequence ID" value="PAA56200.1"/>
    <property type="molecule type" value="Genomic_DNA"/>
</dbReference>
<dbReference type="Gene3D" id="2.30.36.70">
    <property type="entry name" value="Actin, Chain A, domain 2"/>
    <property type="match status" value="1"/>
</dbReference>
<dbReference type="InterPro" id="IPR002035">
    <property type="entry name" value="VWF_A"/>
</dbReference>
<dbReference type="Proteomes" id="UP000215902">
    <property type="component" value="Unassembled WGS sequence"/>
</dbReference>
<dbReference type="PROSITE" id="PS51468">
    <property type="entry name" value="VIT"/>
    <property type="match status" value="1"/>
</dbReference>
<feature type="compositionally biased region" description="Polar residues" evidence="5">
    <location>
        <begin position="1864"/>
        <end position="1873"/>
    </location>
</feature>
<dbReference type="SUPFAM" id="SSF53067">
    <property type="entry name" value="Actin-like ATPase domain"/>
    <property type="match status" value="1"/>
</dbReference>
<feature type="compositionally biased region" description="Low complexity" evidence="5">
    <location>
        <begin position="1732"/>
        <end position="1752"/>
    </location>
</feature>
<dbReference type="Gene3D" id="3.40.50.410">
    <property type="entry name" value="von Willebrand factor, type A domain"/>
    <property type="match status" value="1"/>
</dbReference>
<feature type="domain" description="VIT" evidence="10">
    <location>
        <begin position="747"/>
        <end position="877"/>
    </location>
</feature>
<dbReference type="Pfam" id="PF00644">
    <property type="entry name" value="PARP"/>
    <property type="match status" value="1"/>
</dbReference>
<evidence type="ECO:0000313" key="11">
    <source>
        <dbReference type="EMBL" id="PAA56200.1"/>
    </source>
</evidence>
<feature type="compositionally biased region" description="Acidic residues" evidence="5">
    <location>
        <begin position="1569"/>
        <end position="1582"/>
    </location>
</feature>
<dbReference type="SUPFAM" id="SSF56399">
    <property type="entry name" value="ADP-ribosylation"/>
    <property type="match status" value="1"/>
</dbReference>
<feature type="region of interest" description="Disordered" evidence="5">
    <location>
        <begin position="1922"/>
        <end position="1963"/>
    </location>
</feature>
<dbReference type="Gene3D" id="3.90.228.10">
    <property type="match status" value="1"/>
</dbReference>
<feature type="region of interest" description="Disordered" evidence="5">
    <location>
        <begin position="1651"/>
        <end position="1681"/>
    </location>
</feature>
<feature type="compositionally biased region" description="Basic and acidic residues" evidence="5">
    <location>
        <begin position="1953"/>
        <end position="1963"/>
    </location>
</feature>
<feature type="compositionally biased region" description="Basic and acidic residues" evidence="5">
    <location>
        <begin position="1664"/>
        <end position="1681"/>
    </location>
</feature>
<dbReference type="GO" id="GO:0005524">
    <property type="term" value="F:ATP binding"/>
    <property type="evidence" value="ECO:0007669"/>
    <property type="project" value="UniProtKB-KW"/>
</dbReference>
<dbReference type="PROSITE" id="PS50234">
    <property type="entry name" value="VWFA"/>
    <property type="match status" value="1"/>
</dbReference>
<evidence type="ECO:0000256" key="3">
    <source>
        <dbReference type="ARBA" id="ARBA00022840"/>
    </source>
</evidence>
<dbReference type="Pfam" id="PF08487">
    <property type="entry name" value="VIT"/>
    <property type="match status" value="1"/>
</dbReference>
<feature type="region of interest" description="Disordered" evidence="5">
    <location>
        <begin position="1531"/>
        <end position="1584"/>
    </location>
</feature>
<evidence type="ECO:0000313" key="12">
    <source>
        <dbReference type="Proteomes" id="UP000215902"/>
    </source>
</evidence>
<dbReference type="SUPFAM" id="SSF54236">
    <property type="entry name" value="Ubiquitin-like"/>
    <property type="match status" value="1"/>
</dbReference>
<dbReference type="SMART" id="SM00609">
    <property type="entry name" value="VIT"/>
    <property type="match status" value="1"/>
</dbReference>
<dbReference type="InterPro" id="IPR031273">
    <property type="entry name" value="PARP4"/>
</dbReference>
<dbReference type="InterPro" id="IPR001357">
    <property type="entry name" value="BRCT_dom"/>
</dbReference>
<feature type="compositionally biased region" description="Basic and acidic residues" evidence="5">
    <location>
        <begin position="1537"/>
        <end position="1549"/>
    </location>
</feature>
<feature type="region of interest" description="Disordered" evidence="5">
    <location>
        <begin position="1793"/>
        <end position="1815"/>
    </location>
</feature>
<dbReference type="InterPro" id="IPR012317">
    <property type="entry name" value="Poly(ADP-ribose)pol_cat_dom"/>
</dbReference>
<dbReference type="Pfam" id="PF00012">
    <property type="entry name" value="HSP70"/>
    <property type="match status" value="1"/>
</dbReference>
<evidence type="ECO:0000256" key="2">
    <source>
        <dbReference type="ARBA" id="ARBA00022741"/>
    </source>
</evidence>
<dbReference type="CDD" id="cd17039">
    <property type="entry name" value="Ubl_ubiquitin_like"/>
    <property type="match status" value="1"/>
</dbReference>
<gene>
    <name evidence="11" type="ORF">BOX15_Mlig032305g2</name>
</gene>
<feature type="compositionally biased region" description="Acidic residues" evidence="5">
    <location>
        <begin position="1874"/>
        <end position="1885"/>
    </location>
</feature>
<accession>A0A267E3T2</accession>
<dbReference type="PROSITE" id="PS50172">
    <property type="entry name" value="BRCT"/>
    <property type="match status" value="1"/>
</dbReference>
<proteinExistence type="inferred from homology"/>
<dbReference type="Gene3D" id="3.10.20.90">
    <property type="entry name" value="Phosphatidylinositol 3-kinase Catalytic Subunit, Chain A, domain 1"/>
    <property type="match status" value="1"/>
</dbReference>
<evidence type="ECO:0000259" key="6">
    <source>
        <dbReference type="PROSITE" id="PS50053"/>
    </source>
</evidence>
<dbReference type="Pfam" id="PF13768">
    <property type="entry name" value="VWA_3"/>
    <property type="match status" value="1"/>
</dbReference>
<feature type="region of interest" description="Disordered" evidence="5">
    <location>
        <begin position="2088"/>
        <end position="2156"/>
    </location>
</feature>
<keyword evidence="4" id="KW-0808">Transferase</keyword>
<feature type="compositionally biased region" description="Basic and acidic residues" evidence="5">
    <location>
        <begin position="2047"/>
        <end position="2056"/>
    </location>
</feature>